<reference evidence="2 3" key="1">
    <citation type="submission" date="2018-03" db="EMBL/GenBank/DDBJ databases">
        <title>The ancient ancestry and fast evolution of plastids.</title>
        <authorList>
            <person name="Moore K.R."/>
            <person name="Magnabosco C."/>
            <person name="Momper L."/>
            <person name="Gold D.A."/>
            <person name="Bosak T."/>
            <person name="Fournier G.P."/>
        </authorList>
    </citation>
    <scope>NUCLEOTIDE SEQUENCE [LARGE SCALE GENOMIC DNA]</scope>
    <source>
        <strain evidence="2 3">CCALA 015</strain>
    </source>
</reference>
<evidence type="ECO:0000256" key="1">
    <source>
        <dbReference type="SAM" id="Phobius"/>
    </source>
</evidence>
<accession>A0ABX5F4D3</accession>
<evidence type="ECO:0000313" key="3">
    <source>
        <dbReference type="Proteomes" id="UP000238218"/>
    </source>
</evidence>
<organism evidence="2 3">
    <name type="scientific">Aphanothece cf. minutissima CCALA 015</name>
    <dbReference type="NCBI Taxonomy" id="2107695"/>
    <lineage>
        <taxon>Bacteria</taxon>
        <taxon>Bacillati</taxon>
        <taxon>Cyanobacteriota</taxon>
        <taxon>Cyanophyceae</taxon>
        <taxon>Oscillatoriophycideae</taxon>
        <taxon>Chroococcales</taxon>
        <taxon>Aphanothecaceae</taxon>
        <taxon>Aphanothece</taxon>
    </lineage>
</organism>
<evidence type="ECO:0008006" key="4">
    <source>
        <dbReference type="Google" id="ProtNLM"/>
    </source>
</evidence>
<dbReference type="Proteomes" id="UP000238218">
    <property type="component" value="Unassembled WGS sequence"/>
</dbReference>
<dbReference type="InterPro" id="IPR014807">
    <property type="entry name" value="Coa1"/>
</dbReference>
<dbReference type="EMBL" id="PVWP01000011">
    <property type="protein sequence ID" value="PSB36217.1"/>
    <property type="molecule type" value="Genomic_DNA"/>
</dbReference>
<gene>
    <name evidence="2" type="ORF">C7B81_14590</name>
</gene>
<keyword evidence="1" id="KW-0812">Transmembrane</keyword>
<evidence type="ECO:0000313" key="2">
    <source>
        <dbReference type="EMBL" id="PSB36217.1"/>
    </source>
</evidence>
<protein>
    <recommendedName>
        <fullName evidence="4">Cytochrome oxidase complex assembly protein 1</fullName>
    </recommendedName>
</protein>
<keyword evidence="1" id="KW-1133">Transmembrane helix</keyword>
<dbReference type="RefSeq" id="WP_106222778.1">
    <property type="nucleotide sequence ID" value="NZ_PVWP01000011.1"/>
</dbReference>
<name>A0ABX5F4D3_9CHRO</name>
<proteinExistence type="predicted"/>
<sequence>MDSQPAPSWWARHWKWLVPAGCLTGLAGVAGFIALIVSLVFGLLKSTTPYKEALARAQRDPVVIGRLGTPIQGGFLVSGNVSLSGGTGEARLAIPLEGSRSSGTLYVEARQKAGSWTYSTLTVRPDGPGEPISLLRPSL</sequence>
<dbReference type="Pfam" id="PF08695">
    <property type="entry name" value="Coa1"/>
    <property type="match status" value="1"/>
</dbReference>
<keyword evidence="3" id="KW-1185">Reference proteome</keyword>
<keyword evidence="1" id="KW-0472">Membrane</keyword>
<comment type="caution">
    <text evidence="2">The sequence shown here is derived from an EMBL/GenBank/DDBJ whole genome shotgun (WGS) entry which is preliminary data.</text>
</comment>
<feature type="transmembrane region" description="Helical" evidence="1">
    <location>
        <begin position="16"/>
        <end position="44"/>
    </location>
</feature>